<proteinExistence type="predicted"/>
<evidence type="ECO:0000313" key="2">
    <source>
        <dbReference type="Proteomes" id="UP000499080"/>
    </source>
</evidence>
<gene>
    <name evidence="1" type="ORF">AVEN_231403_1</name>
</gene>
<dbReference type="AlphaFoldDB" id="A0A4Y2MAL0"/>
<dbReference type="Proteomes" id="UP000499080">
    <property type="component" value="Unassembled WGS sequence"/>
</dbReference>
<comment type="caution">
    <text evidence="1">The sequence shown here is derived from an EMBL/GenBank/DDBJ whole genome shotgun (WGS) entry which is preliminary data.</text>
</comment>
<sequence length="87" mass="9885">MRVTIPFPPLPPMPSSYRFFGTCQSESLPSTNSSFEKKSNVRYQENKLVVELPECDGLPFNLTPVRNFELAPYRDEATKYGLPLDGK</sequence>
<accession>A0A4Y2MAL0</accession>
<dbReference type="EMBL" id="BGPR01121909">
    <property type="protein sequence ID" value="GBN22746.1"/>
    <property type="molecule type" value="Genomic_DNA"/>
</dbReference>
<name>A0A4Y2MAL0_ARAVE</name>
<protein>
    <submittedName>
        <fullName evidence="1">Uncharacterized protein</fullName>
    </submittedName>
</protein>
<organism evidence="1 2">
    <name type="scientific">Araneus ventricosus</name>
    <name type="common">Orbweaver spider</name>
    <name type="synonym">Epeira ventricosa</name>
    <dbReference type="NCBI Taxonomy" id="182803"/>
    <lineage>
        <taxon>Eukaryota</taxon>
        <taxon>Metazoa</taxon>
        <taxon>Ecdysozoa</taxon>
        <taxon>Arthropoda</taxon>
        <taxon>Chelicerata</taxon>
        <taxon>Arachnida</taxon>
        <taxon>Araneae</taxon>
        <taxon>Araneomorphae</taxon>
        <taxon>Entelegynae</taxon>
        <taxon>Araneoidea</taxon>
        <taxon>Araneidae</taxon>
        <taxon>Araneus</taxon>
    </lineage>
</organism>
<keyword evidence="2" id="KW-1185">Reference proteome</keyword>
<reference evidence="1 2" key="1">
    <citation type="journal article" date="2019" name="Sci. Rep.">
        <title>Orb-weaving spider Araneus ventricosus genome elucidates the spidroin gene catalogue.</title>
        <authorList>
            <person name="Kono N."/>
            <person name="Nakamura H."/>
            <person name="Ohtoshi R."/>
            <person name="Moran D.A.P."/>
            <person name="Shinohara A."/>
            <person name="Yoshida Y."/>
            <person name="Fujiwara M."/>
            <person name="Mori M."/>
            <person name="Tomita M."/>
            <person name="Arakawa K."/>
        </authorList>
    </citation>
    <scope>NUCLEOTIDE SEQUENCE [LARGE SCALE GENOMIC DNA]</scope>
</reference>
<evidence type="ECO:0000313" key="1">
    <source>
        <dbReference type="EMBL" id="GBN22746.1"/>
    </source>
</evidence>